<reference evidence="1" key="1">
    <citation type="journal article" date="2014" name="Front. Microbiol.">
        <title>High frequency of phylogenetically diverse reductive dehalogenase-homologous genes in deep subseafloor sedimentary metagenomes.</title>
        <authorList>
            <person name="Kawai M."/>
            <person name="Futagami T."/>
            <person name="Toyoda A."/>
            <person name="Takaki Y."/>
            <person name="Nishi S."/>
            <person name="Hori S."/>
            <person name="Arai W."/>
            <person name="Tsubouchi T."/>
            <person name="Morono Y."/>
            <person name="Uchiyama I."/>
            <person name="Ito T."/>
            <person name="Fujiyama A."/>
            <person name="Inagaki F."/>
            <person name="Takami H."/>
        </authorList>
    </citation>
    <scope>NUCLEOTIDE SEQUENCE</scope>
    <source>
        <strain evidence="1">Expedition CK06-06</strain>
    </source>
</reference>
<comment type="caution">
    <text evidence="1">The sequence shown here is derived from an EMBL/GenBank/DDBJ whole genome shotgun (WGS) entry which is preliminary data.</text>
</comment>
<sequence>MIYGALFHNEFVLGFQMGFPVSGRCCGYVEWADSGSCWYTPDDKPCYIKYRSLMWDPEPVVMSTYG</sequence>
<dbReference type="EMBL" id="BARS01004784">
    <property type="protein sequence ID" value="GAF83364.1"/>
    <property type="molecule type" value="Genomic_DNA"/>
</dbReference>
<name>X0SQK9_9ZZZZ</name>
<dbReference type="AlphaFoldDB" id="X0SQK9"/>
<accession>X0SQK9</accession>
<gene>
    <name evidence="1" type="ORF">S01H1_09354</name>
</gene>
<organism evidence="1">
    <name type="scientific">marine sediment metagenome</name>
    <dbReference type="NCBI Taxonomy" id="412755"/>
    <lineage>
        <taxon>unclassified sequences</taxon>
        <taxon>metagenomes</taxon>
        <taxon>ecological metagenomes</taxon>
    </lineage>
</organism>
<evidence type="ECO:0000313" key="1">
    <source>
        <dbReference type="EMBL" id="GAF83364.1"/>
    </source>
</evidence>
<proteinExistence type="predicted"/>
<protein>
    <submittedName>
        <fullName evidence="1">Uncharacterized protein</fullName>
    </submittedName>
</protein>